<gene>
    <name evidence="3" type="ORF">D0Z08_17855</name>
</gene>
<dbReference type="InterPro" id="IPR029058">
    <property type="entry name" value="AB_hydrolase_fold"/>
</dbReference>
<name>A0A417XZ69_9ACTN</name>
<dbReference type="PRINTS" id="PR00412">
    <property type="entry name" value="EPOXHYDRLASE"/>
</dbReference>
<dbReference type="RefSeq" id="WP_118926612.1">
    <property type="nucleotide sequence ID" value="NZ_QXGH01000022.1"/>
</dbReference>
<accession>A0A417XZ69</accession>
<feature type="domain" description="AB hydrolase-1" evidence="2">
    <location>
        <begin position="35"/>
        <end position="270"/>
    </location>
</feature>
<dbReference type="Gene3D" id="3.40.50.1820">
    <property type="entry name" value="alpha/beta hydrolase"/>
    <property type="match status" value="1"/>
</dbReference>
<sequence length="289" mass="32166">MARTTGVVRRERITHFSNGDLTFPARDRGPLDGIPVLLLHGWPQDGSSWDAVTTRLNDEGFRTFSPDLRGVSATANPRSRRAFSGSALRSDVAAMVAQIGQRVHLVGHDWGAALAWNVAAHEPDLLNSLTAVSVPHPSAFLRALVTSRQGIASWYMYFFQLPWVPELVLGSRWFMTRALMTTGQRRELADRDARRNATHGLRRGGLNWYRGAVIDPFDAGSPTPIPVLQVWSEGDSAVLRHSIDRTEAYAGGAYRLKVLEAVSHWIPDEAPEELATELIAHFDRAWELR</sequence>
<dbReference type="GO" id="GO:0016787">
    <property type="term" value="F:hydrolase activity"/>
    <property type="evidence" value="ECO:0007669"/>
    <property type="project" value="UniProtKB-KW"/>
</dbReference>
<comment type="caution">
    <text evidence="3">The sequence shown here is derived from an EMBL/GenBank/DDBJ whole genome shotgun (WGS) entry which is preliminary data.</text>
</comment>
<evidence type="ECO:0000313" key="4">
    <source>
        <dbReference type="Proteomes" id="UP000283644"/>
    </source>
</evidence>
<dbReference type="InterPro" id="IPR000073">
    <property type="entry name" value="AB_hydrolase_1"/>
</dbReference>
<protein>
    <submittedName>
        <fullName evidence="3">Alpha/beta fold hydrolase</fullName>
    </submittedName>
</protein>
<evidence type="ECO:0000256" key="1">
    <source>
        <dbReference type="ARBA" id="ARBA00022801"/>
    </source>
</evidence>
<dbReference type="EMBL" id="QXGH01000022">
    <property type="protein sequence ID" value="RHW25645.1"/>
    <property type="molecule type" value="Genomic_DNA"/>
</dbReference>
<keyword evidence="1 3" id="KW-0378">Hydrolase</keyword>
<dbReference type="AlphaFoldDB" id="A0A417XZ69"/>
<proteinExistence type="predicted"/>
<evidence type="ECO:0000259" key="2">
    <source>
        <dbReference type="Pfam" id="PF00561"/>
    </source>
</evidence>
<keyword evidence="4" id="KW-1185">Reference proteome</keyword>
<dbReference type="SUPFAM" id="SSF53474">
    <property type="entry name" value="alpha/beta-Hydrolases"/>
    <property type="match status" value="1"/>
</dbReference>
<reference evidence="3 4" key="1">
    <citation type="submission" date="2018-09" db="EMBL/GenBank/DDBJ databases">
        <title>Genome sequencing of Nocardioides immobilis CCTCC AB 2017083 for comparison to Nocardioides silvaticus.</title>
        <authorList>
            <person name="Li C."/>
            <person name="Wang G."/>
        </authorList>
    </citation>
    <scope>NUCLEOTIDE SEQUENCE [LARGE SCALE GENOMIC DNA]</scope>
    <source>
        <strain evidence="3 4">CCTCC AB 2017083</strain>
    </source>
</reference>
<dbReference type="Proteomes" id="UP000283644">
    <property type="component" value="Unassembled WGS sequence"/>
</dbReference>
<dbReference type="Pfam" id="PF00561">
    <property type="entry name" value="Abhydrolase_1"/>
    <property type="match status" value="1"/>
</dbReference>
<evidence type="ECO:0000313" key="3">
    <source>
        <dbReference type="EMBL" id="RHW25645.1"/>
    </source>
</evidence>
<dbReference type="InterPro" id="IPR000639">
    <property type="entry name" value="Epox_hydrolase-like"/>
</dbReference>
<dbReference type="PANTHER" id="PTHR43329">
    <property type="entry name" value="EPOXIDE HYDROLASE"/>
    <property type="match status" value="1"/>
</dbReference>
<organism evidence="3 4">
    <name type="scientific">Nocardioides immobilis</name>
    <dbReference type="NCBI Taxonomy" id="2049295"/>
    <lineage>
        <taxon>Bacteria</taxon>
        <taxon>Bacillati</taxon>
        <taxon>Actinomycetota</taxon>
        <taxon>Actinomycetes</taxon>
        <taxon>Propionibacteriales</taxon>
        <taxon>Nocardioidaceae</taxon>
        <taxon>Nocardioides</taxon>
    </lineage>
</organism>
<dbReference type="OrthoDB" id="2987348at2"/>